<dbReference type="Pfam" id="PF12867">
    <property type="entry name" value="DinB_2"/>
    <property type="match status" value="1"/>
</dbReference>
<reference evidence="2 3" key="1">
    <citation type="journal article" date="2019" name="Nat. Microbiol.">
        <title>Mediterranean grassland soil C-N compound turnover is dependent on rainfall and depth, and is mediated by genomically divergent microorganisms.</title>
        <authorList>
            <person name="Diamond S."/>
            <person name="Andeer P.F."/>
            <person name="Li Z."/>
            <person name="Crits-Christoph A."/>
            <person name="Burstein D."/>
            <person name="Anantharaman K."/>
            <person name="Lane K.R."/>
            <person name="Thomas B.C."/>
            <person name="Pan C."/>
            <person name="Northen T.R."/>
            <person name="Banfield J.F."/>
        </authorList>
    </citation>
    <scope>NUCLEOTIDE SEQUENCE [LARGE SCALE GENOMIC DNA]</scope>
    <source>
        <strain evidence="2">WS_10</strain>
    </source>
</reference>
<dbReference type="EMBL" id="VBPA01000168">
    <property type="protein sequence ID" value="TMQ70887.1"/>
    <property type="molecule type" value="Genomic_DNA"/>
</dbReference>
<name>A0A538U4T3_UNCEI</name>
<dbReference type="Gene3D" id="1.20.120.450">
    <property type="entry name" value="dinb family like domain"/>
    <property type="match status" value="1"/>
</dbReference>
<feature type="domain" description="DinB-like" evidence="1">
    <location>
        <begin position="15"/>
        <end position="149"/>
    </location>
</feature>
<dbReference type="AlphaFoldDB" id="A0A538U4T3"/>
<protein>
    <submittedName>
        <fullName evidence="2">DUF664 domain-containing protein</fullName>
    </submittedName>
</protein>
<evidence type="ECO:0000313" key="3">
    <source>
        <dbReference type="Proteomes" id="UP000319836"/>
    </source>
</evidence>
<dbReference type="InterPro" id="IPR024775">
    <property type="entry name" value="DinB-like"/>
</dbReference>
<dbReference type="InterPro" id="IPR034660">
    <property type="entry name" value="DinB/YfiT-like"/>
</dbReference>
<accession>A0A538U4T3</accession>
<gene>
    <name evidence="2" type="ORF">E6K80_07175</name>
</gene>
<proteinExistence type="predicted"/>
<comment type="caution">
    <text evidence="2">The sequence shown here is derived from an EMBL/GenBank/DDBJ whole genome shotgun (WGS) entry which is preliminary data.</text>
</comment>
<dbReference type="Proteomes" id="UP000319836">
    <property type="component" value="Unassembled WGS sequence"/>
</dbReference>
<evidence type="ECO:0000313" key="2">
    <source>
        <dbReference type="EMBL" id="TMQ70887.1"/>
    </source>
</evidence>
<dbReference type="SUPFAM" id="SSF109854">
    <property type="entry name" value="DinB/YfiT-like putative metalloenzymes"/>
    <property type="match status" value="1"/>
</dbReference>
<organism evidence="2 3">
    <name type="scientific">Eiseniibacteriota bacterium</name>
    <dbReference type="NCBI Taxonomy" id="2212470"/>
    <lineage>
        <taxon>Bacteria</taxon>
        <taxon>Candidatus Eiseniibacteriota</taxon>
    </lineage>
</organism>
<sequence>MSPQERQQMIARYGQGYDEVASALEGLSETALSSRPLPEKWTAREIVHHLADSESISAQRLRKLLAEDKPIIHGYDQERYAMLLRYNERPLEPALEAFRAARTTTAQILAHMSQEDWEREGWHTESGRYTPETWLTIYAAHAHGHAVQIRRLRELLKT</sequence>
<evidence type="ECO:0000259" key="1">
    <source>
        <dbReference type="Pfam" id="PF12867"/>
    </source>
</evidence>